<dbReference type="AlphaFoldDB" id="A0A7G2C964"/>
<proteinExistence type="predicted"/>
<protein>
    <submittedName>
        <fullName evidence="2">Uncharacterized protein</fullName>
    </submittedName>
</protein>
<accession>A0A7G2C964</accession>
<dbReference type="VEuPathDB" id="TriTrypDB:ADEAN_000354000"/>
<name>A0A7G2C964_9TRYP</name>
<organism evidence="2 3">
    <name type="scientific">Angomonas deanei</name>
    <dbReference type="NCBI Taxonomy" id="59799"/>
    <lineage>
        <taxon>Eukaryota</taxon>
        <taxon>Discoba</taxon>
        <taxon>Euglenozoa</taxon>
        <taxon>Kinetoplastea</taxon>
        <taxon>Metakinetoplastina</taxon>
        <taxon>Trypanosomatida</taxon>
        <taxon>Trypanosomatidae</taxon>
        <taxon>Strigomonadinae</taxon>
        <taxon>Angomonas</taxon>
    </lineage>
</organism>
<gene>
    <name evidence="2" type="ORF">ADEAN_000354000</name>
</gene>
<evidence type="ECO:0000256" key="1">
    <source>
        <dbReference type="SAM" id="MobiDB-lite"/>
    </source>
</evidence>
<feature type="region of interest" description="Disordered" evidence="1">
    <location>
        <begin position="247"/>
        <end position="303"/>
    </location>
</feature>
<evidence type="ECO:0000313" key="2">
    <source>
        <dbReference type="EMBL" id="CAD2216079.1"/>
    </source>
</evidence>
<evidence type="ECO:0000313" key="3">
    <source>
        <dbReference type="Proteomes" id="UP000515908"/>
    </source>
</evidence>
<sequence>MSLADVRSALENLGRCAPCVVGSSVRASRSNSVNTGTSTPDEENRIPLATRCFSTYLLTVGKEELTLLHTVTSASTGQEGVPSLDSAMEDVMRCWGEERQTPAGVAVVLTDGFHSAWVGAASVEQILLSHTTNGEQTGCSFWVKKTVVSWESFFKVAVEHFSDGLFGVEEGVVTKLNDASLSSLQLTCAPLFTRVDLSVVTTLERRSTFFSWFQQRLSRQMQRQTEQEKSLLQKITALQQQLENAHNQTKLSIGAEKRSRSVSSPQGGSAPGRELHGAVRPASLVNPQQRKDGGNRFGMRLQK</sequence>
<reference evidence="2 3" key="1">
    <citation type="submission" date="2020-08" db="EMBL/GenBank/DDBJ databases">
        <authorList>
            <person name="Newling K."/>
            <person name="Davey J."/>
            <person name="Forrester S."/>
        </authorList>
    </citation>
    <scope>NUCLEOTIDE SEQUENCE [LARGE SCALE GENOMIC DNA]</scope>
    <source>
        <strain evidence="3">Crithidia deanei Carvalho (ATCC PRA-265)</strain>
    </source>
</reference>
<dbReference type="Proteomes" id="UP000515908">
    <property type="component" value="Chromosome 06"/>
</dbReference>
<keyword evidence="3" id="KW-1185">Reference proteome</keyword>
<dbReference type="EMBL" id="LR877150">
    <property type="protein sequence ID" value="CAD2216079.1"/>
    <property type="molecule type" value="Genomic_DNA"/>
</dbReference>